<name>A0AA38UM78_9AGAR</name>
<keyword evidence="4" id="KW-1185">Reference proteome</keyword>
<dbReference type="Proteomes" id="UP001163846">
    <property type="component" value="Unassembled WGS sequence"/>
</dbReference>
<proteinExistence type="predicted"/>
<sequence length="217" mass="23568">MRIVLFANLVFLLGIMSTAYAMPLMSRNTHEVQPTQSTDVESTTGSMTTSLNSSDNTAVNGSPSLRSRDPDGWMDSEPRLIPRGKVNLKVSFDFGEKTSRPTAAQQSIRGSVTRFLTDAMRNLINNVEFNIEFENDWIGANTEITFAVVGGQQCPADESGAAASERRAVGRESEFTMSKRSGSGCRGGTLDKGAKTWVLKNPSDRPIYGPVPRPKSG</sequence>
<keyword evidence="2" id="KW-0732">Signal</keyword>
<feature type="region of interest" description="Disordered" evidence="1">
    <location>
        <begin position="31"/>
        <end position="79"/>
    </location>
</feature>
<evidence type="ECO:0000313" key="3">
    <source>
        <dbReference type="EMBL" id="KAJ3843842.1"/>
    </source>
</evidence>
<feature type="chain" id="PRO_5041407576" evidence="2">
    <location>
        <begin position="22"/>
        <end position="217"/>
    </location>
</feature>
<gene>
    <name evidence="3" type="ORF">F5878DRAFT_603693</name>
</gene>
<feature type="region of interest" description="Disordered" evidence="1">
    <location>
        <begin position="167"/>
        <end position="217"/>
    </location>
</feature>
<organism evidence="3 4">
    <name type="scientific">Lentinula raphanica</name>
    <dbReference type="NCBI Taxonomy" id="153919"/>
    <lineage>
        <taxon>Eukaryota</taxon>
        <taxon>Fungi</taxon>
        <taxon>Dikarya</taxon>
        <taxon>Basidiomycota</taxon>
        <taxon>Agaricomycotina</taxon>
        <taxon>Agaricomycetes</taxon>
        <taxon>Agaricomycetidae</taxon>
        <taxon>Agaricales</taxon>
        <taxon>Marasmiineae</taxon>
        <taxon>Omphalotaceae</taxon>
        <taxon>Lentinula</taxon>
    </lineage>
</organism>
<protein>
    <submittedName>
        <fullName evidence="3">Uncharacterized protein</fullName>
    </submittedName>
</protein>
<dbReference type="EMBL" id="MU805966">
    <property type="protein sequence ID" value="KAJ3843842.1"/>
    <property type="molecule type" value="Genomic_DNA"/>
</dbReference>
<dbReference type="AlphaFoldDB" id="A0AA38UM78"/>
<reference evidence="3" key="1">
    <citation type="submission" date="2022-08" db="EMBL/GenBank/DDBJ databases">
        <authorList>
            <consortium name="DOE Joint Genome Institute"/>
            <person name="Min B."/>
            <person name="Riley R."/>
            <person name="Sierra-Patev S."/>
            <person name="Naranjo-Ortiz M."/>
            <person name="Looney B."/>
            <person name="Konkel Z."/>
            <person name="Slot J.C."/>
            <person name="Sakamoto Y."/>
            <person name="Steenwyk J.L."/>
            <person name="Rokas A."/>
            <person name="Carro J."/>
            <person name="Camarero S."/>
            <person name="Ferreira P."/>
            <person name="Molpeceres G."/>
            <person name="Ruiz-Duenas F.J."/>
            <person name="Serrano A."/>
            <person name="Henrissat B."/>
            <person name="Drula E."/>
            <person name="Hughes K.W."/>
            <person name="Mata J.L."/>
            <person name="Ishikawa N.K."/>
            <person name="Vargas-Isla R."/>
            <person name="Ushijima S."/>
            <person name="Smith C.A."/>
            <person name="Ahrendt S."/>
            <person name="Andreopoulos W."/>
            <person name="He G."/>
            <person name="Labutti K."/>
            <person name="Lipzen A."/>
            <person name="Ng V."/>
            <person name="Sandor L."/>
            <person name="Barry K."/>
            <person name="Martinez A.T."/>
            <person name="Xiao Y."/>
            <person name="Gibbons J.G."/>
            <person name="Terashima K."/>
            <person name="Hibbett D.S."/>
            <person name="Grigoriev I.V."/>
        </authorList>
    </citation>
    <scope>NUCLEOTIDE SEQUENCE</scope>
    <source>
        <strain evidence="3">TFB9207</strain>
    </source>
</reference>
<evidence type="ECO:0000256" key="1">
    <source>
        <dbReference type="SAM" id="MobiDB-lite"/>
    </source>
</evidence>
<feature type="compositionally biased region" description="Basic and acidic residues" evidence="1">
    <location>
        <begin position="66"/>
        <end position="79"/>
    </location>
</feature>
<feature type="signal peptide" evidence="2">
    <location>
        <begin position="1"/>
        <end position="21"/>
    </location>
</feature>
<evidence type="ECO:0000256" key="2">
    <source>
        <dbReference type="SAM" id="SignalP"/>
    </source>
</evidence>
<comment type="caution">
    <text evidence="3">The sequence shown here is derived from an EMBL/GenBank/DDBJ whole genome shotgun (WGS) entry which is preliminary data.</text>
</comment>
<feature type="compositionally biased region" description="Polar residues" evidence="1">
    <location>
        <begin position="31"/>
        <end position="65"/>
    </location>
</feature>
<accession>A0AA38UM78</accession>
<evidence type="ECO:0000313" key="4">
    <source>
        <dbReference type="Proteomes" id="UP001163846"/>
    </source>
</evidence>